<feature type="compositionally biased region" description="Basic and acidic residues" evidence="1">
    <location>
        <begin position="1"/>
        <end position="24"/>
    </location>
</feature>
<feature type="region of interest" description="Disordered" evidence="1">
    <location>
        <begin position="1"/>
        <end position="141"/>
    </location>
</feature>
<gene>
    <name evidence="2" type="ORF">LTRI10_LOCUS3628</name>
</gene>
<keyword evidence="3" id="KW-1185">Reference proteome</keyword>
<dbReference type="EMBL" id="OZ034813">
    <property type="protein sequence ID" value="CAL1355897.1"/>
    <property type="molecule type" value="Genomic_DNA"/>
</dbReference>
<feature type="region of interest" description="Disordered" evidence="1">
    <location>
        <begin position="155"/>
        <end position="177"/>
    </location>
</feature>
<evidence type="ECO:0000256" key="1">
    <source>
        <dbReference type="SAM" id="MobiDB-lite"/>
    </source>
</evidence>
<feature type="compositionally biased region" description="Basic and acidic residues" evidence="1">
    <location>
        <begin position="99"/>
        <end position="108"/>
    </location>
</feature>
<accession>A0AAV2CHJ6</accession>
<feature type="compositionally biased region" description="Basic and acidic residues" evidence="1">
    <location>
        <begin position="119"/>
        <end position="137"/>
    </location>
</feature>
<proteinExistence type="predicted"/>
<protein>
    <submittedName>
        <fullName evidence="2">Uncharacterized protein</fullName>
    </submittedName>
</protein>
<dbReference type="AlphaFoldDB" id="A0AAV2CHJ6"/>
<dbReference type="Proteomes" id="UP001497516">
    <property type="component" value="Chromosome 1"/>
</dbReference>
<reference evidence="2 3" key="1">
    <citation type="submission" date="2024-04" db="EMBL/GenBank/DDBJ databases">
        <authorList>
            <person name="Fracassetti M."/>
        </authorList>
    </citation>
    <scope>NUCLEOTIDE SEQUENCE [LARGE SCALE GENOMIC DNA]</scope>
</reference>
<evidence type="ECO:0000313" key="2">
    <source>
        <dbReference type="EMBL" id="CAL1355897.1"/>
    </source>
</evidence>
<sequence>METEPKLHDLENDTHKEKERKGKEQVTLMEESQRGGETGLPDDSLEQGAKGSLGQATELQKRAAFETTSNGKHKGAVQRLLMEKQTIGEQRPLRGKVWRRQEQVRPREGGTLQVTPQKRNAEEKGESGDQSREELMQTKKARNLVFPEGIILDSQYNTTKKDGEEAVPMMKQGRPAQ</sequence>
<name>A0AAV2CHJ6_9ROSI</name>
<evidence type="ECO:0000313" key="3">
    <source>
        <dbReference type="Proteomes" id="UP001497516"/>
    </source>
</evidence>
<organism evidence="2 3">
    <name type="scientific">Linum trigynum</name>
    <dbReference type="NCBI Taxonomy" id="586398"/>
    <lineage>
        <taxon>Eukaryota</taxon>
        <taxon>Viridiplantae</taxon>
        <taxon>Streptophyta</taxon>
        <taxon>Embryophyta</taxon>
        <taxon>Tracheophyta</taxon>
        <taxon>Spermatophyta</taxon>
        <taxon>Magnoliopsida</taxon>
        <taxon>eudicotyledons</taxon>
        <taxon>Gunneridae</taxon>
        <taxon>Pentapetalae</taxon>
        <taxon>rosids</taxon>
        <taxon>fabids</taxon>
        <taxon>Malpighiales</taxon>
        <taxon>Linaceae</taxon>
        <taxon>Linum</taxon>
    </lineage>
</organism>